<name>A0A8B8AIE6_CRAVI</name>
<organism evidence="2 3">
    <name type="scientific">Crassostrea virginica</name>
    <name type="common">Eastern oyster</name>
    <dbReference type="NCBI Taxonomy" id="6565"/>
    <lineage>
        <taxon>Eukaryota</taxon>
        <taxon>Metazoa</taxon>
        <taxon>Spiralia</taxon>
        <taxon>Lophotrochozoa</taxon>
        <taxon>Mollusca</taxon>
        <taxon>Bivalvia</taxon>
        <taxon>Autobranchia</taxon>
        <taxon>Pteriomorphia</taxon>
        <taxon>Ostreida</taxon>
        <taxon>Ostreoidea</taxon>
        <taxon>Ostreidae</taxon>
        <taxon>Crassostrea</taxon>
    </lineage>
</organism>
<dbReference type="AlphaFoldDB" id="A0A8B8AIE6"/>
<evidence type="ECO:0000313" key="3">
    <source>
        <dbReference type="RefSeq" id="XP_022290318.1"/>
    </source>
</evidence>
<keyword evidence="2" id="KW-1185">Reference proteome</keyword>
<sequence>MDSSVENEKTTKRKPNWTDEDSKTLVMYRYLFHTHAHTHARTNKLWIFITVCNRINSASVTCGTRDVDDVKRRWKDIKLRVKKKEALRKQLVRKTGGGSPPDITFKPWEDEVLSLIPEESISGLEGAVDTDLNELSAVPSKSAGCQNESATNAVISAVGPPEEPFIGRKKCTDLEDQQMERLIELKRERLIAEKGKATALERIAEALEAKMKK</sequence>
<dbReference type="Proteomes" id="UP000694844">
    <property type="component" value="Chromosome 6"/>
</dbReference>
<dbReference type="KEGG" id="cvn:111101956"/>
<gene>
    <name evidence="3" type="primary">LOC111101956</name>
</gene>
<dbReference type="Pfam" id="PF13873">
    <property type="entry name" value="Myb_DNA-bind_5"/>
    <property type="match status" value="1"/>
</dbReference>
<proteinExistence type="predicted"/>
<evidence type="ECO:0000313" key="2">
    <source>
        <dbReference type="Proteomes" id="UP000694844"/>
    </source>
</evidence>
<evidence type="ECO:0000259" key="1">
    <source>
        <dbReference type="Pfam" id="PF13873"/>
    </source>
</evidence>
<dbReference type="RefSeq" id="XP_022290318.1">
    <property type="nucleotide sequence ID" value="XM_022434610.1"/>
</dbReference>
<accession>A0A8B8AIE6</accession>
<dbReference type="GeneID" id="111101956"/>
<dbReference type="OrthoDB" id="10585519at2759"/>
<dbReference type="InterPro" id="IPR028002">
    <property type="entry name" value="Myb_DNA-bind_5"/>
</dbReference>
<dbReference type="PANTHER" id="PTHR23098">
    <property type="entry name" value="AGAP001331-PA-RELATED"/>
    <property type="match status" value="1"/>
</dbReference>
<dbReference type="PANTHER" id="PTHR23098:SF16">
    <property type="entry name" value="REGULATORY PROTEIN ZESTE"/>
    <property type="match status" value="1"/>
</dbReference>
<protein>
    <submittedName>
        <fullName evidence="3">Uncharacterized protein LOC111101956</fullName>
    </submittedName>
</protein>
<dbReference type="GO" id="GO:0005634">
    <property type="term" value="C:nucleus"/>
    <property type="evidence" value="ECO:0007669"/>
    <property type="project" value="TreeGrafter"/>
</dbReference>
<feature type="domain" description="Myb/SANT-like DNA-binding" evidence="1">
    <location>
        <begin position="13"/>
        <end position="84"/>
    </location>
</feature>
<reference evidence="3" key="1">
    <citation type="submission" date="2025-08" db="UniProtKB">
        <authorList>
            <consortium name="RefSeq"/>
        </authorList>
    </citation>
    <scope>IDENTIFICATION</scope>
    <source>
        <tissue evidence="3">Whole sample</tissue>
    </source>
</reference>